<sequence length="16" mass="1760">DEDIFPPVLKFGGKVV</sequence>
<protein>
    <submittedName>
        <fullName evidence="1">Uncharacterized protein</fullName>
    </submittedName>
</protein>
<evidence type="ECO:0000313" key="2">
    <source>
        <dbReference type="Proteomes" id="UP000887013"/>
    </source>
</evidence>
<dbReference type="Proteomes" id="UP000887013">
    <property type="component" value="Unassembled WGS sequence"/>
</dbReference>
<name>A0A8X6QTR0_NEPPI</name>
<organism evidence="1 2">
    <name type="scientific">Nephila pilipes</name>
    <name type="common">Giant wood spider</name>
    <name type="synonym">Nephila maculata</name>
    <dbReference type="NCBI Taxonomy" id="299642"/>
    <lineage>
        <taxon>Eukaryota</taxon>
        <taxon>Metazoa</taxon>
        <taxon>Ecdysozoa</taxon>
        <taxon>Arthropoda</taxon>
        <taxon>Chelicerata</taxon>
        <taxon>Arachnida</taxon>
        <taxon>Araneae</taxon>
        <taxon>Araneomorphae</taxon>
        <taxon>Entelegynae</taxon>
        <taxon>Araneoidea</taxon>
        <taxon>Nephilidae</taxon>
        <taxon>Nephila</taxon>
    </lineage>
</organism>
<gene>
    <name evidence="1" type="ORF">NPIL_690521</name>
</gene>
<feature type="non-terminal residue" evidence="1">
    <location>
        <position position="1"/>
    </location>
</feature>
<evidence type="ECO:0000313" key="1">
    <source>
        <dbReference type="EMBL" id="GFU44579.1"/>
    </source>
</evidence>
<accession>A0A8X6QTR0</accession>
<dbReference type="AlphaFoldDB" id="A0A8X6QTR0"/>
<dbReference type="EMBL" id="BMAW01085814">
    <property type="protein sequence ID" value="GFU44579.1"/>
    <property type="molecule type" value="Genomic_DNA"/>
</dbReference>
<reference evidence="1" key="1">
    <citation type="submission" date="2020-08" db="EMBL/GenBank/DDBJ databases">
        <title>Multicomponent nature underlies the extraordinary mechanical properties of spider dragline silk.</title>
        <authorList>
            <person name="Kono N."/>
            <person name="Nakamura H."/>
            <person name="Mori M."/>
            <person name="Yoshida Y."/>
            <person name="Ohtoshi R."/>
            <person name="Malay A.D."/>
            <person name="Moran D.A.P."/>
            <person name="Tomita M."/>
            <person name="Numata K."/>
            <person name="Arakawa K."/>
        </authorList>
    </citation>
    <scope>NUCLEOTIDE SEQUENCE</scope>
</reference>
<proteinExistence type="predicted"/>
<keyword evidence="2" id="KW-1185">Reference proteome</keyword>
<comment type="caution">
    <text evidence="1">The sequence shown here is derived from an EMBL/GenBank/DDBJ whole genome shotgun (WGS) entry which is preliminary data.</text>
</comment>